<dbReference type="EMBL" id="JAOG01000001">
    <property type="protein sequence ID" value="EUA58695.1"/>
    <property type="molecule type" value="Genomic_DNA"/>
</dbReference>
<accession>X8CTV9</accession>
<evidence type="ECO:0000313" key="2">
    <source>
        <dbReference type="Proteomes" id="UP000020825"/>
    </source>
</evidence>
<dbReference type="AlphaFoldDB" id="X8CTV9"/>
<evidence type="ECO:0000313" key="1">
    <source>
        <dbReference type="EMBL" id="EUA58695.1"/>
    </source>
</evidence>
<reference evidence="1 2" key="1">
    <citation type="submission" date="2013-12" db="EMBL/GenBank/DDBJ databases">
        <authorList>
            <person name="Zelazny A."/>
            <person name="Olivier K."/>
            <person name="Holland S."/>
            <person name="Lenaerts A."/>
            <person name="Ordway D."/>
            <person name="DeGroote M.A."/>
            <person name="Parker T."/>
            <person name="Sizemore C."/>
            <person name="Tallon L.J."/>
            <person name="Sadzewicz L.K."/>
            <person name="Sengamalay N."/>
            <person name="Fraser C.M."/>
            <person name="Hine E."/>
            <person name="Shefchek K.A."/>
            <person name="Das S.P."/>
            <person name="Tettelin H."/>
        </authorList>
    </citation>
    <scope>NUCLEOTIDE SEQUENCE [LARGE SCALE GENOMIC DNA]</scope>
    <source>
        <strain evidence="1 2">1956</strain>
    </source>
</reference>
<dbReference type="Proteomes" id="UP000020825">
    <property type="component" value="Unassembled WGS sequence"/>
</dbReference>
<organism evidence="1 2">
    <name type="scientific">Mycobacterium intracellulare 1956</name>
    <dbReference type="NCBI Taxonomy" id="1299331"/>
    <lineage>
        <taxon>Bacteria</taxon>
        <taxon>Bacillati</taxon>
        <taxon>Actinomycetota</taxon>
        <taxon>Actinomycetes</taxon>
        <taxon>Mycobacteriales</taxon>
        <taxon>Mycobacteriaceae</taxon>
        <taxon>Mycobacterium</taxon>
        <taxon>Mycobacterium avium complex (MAC)</taxon>
    </lineage>
</organism>
<name>X8CTV9_MYCIT</name>
<sequence length="41" mass="4826">MDFDYTPEQEQLRKDYRTRLEAVMTPERRAAVANLTEGAPR</sequence>
<comment type="caution">
    <text evidence="1">The sequence shown here is derived from an EMBL/GenBank/DDBJ whole genome shotgun (WGS) entry which is preliminary data.</text>
</comment>
<dbReference type="PATRIC" id="fig|1299331.3.peg.1781"/>
<gene>
    <name evidence="1" type="ORF">I550_1838</name>
</gene>
<protein>
    <submittedName>
        <fullName evidence="1">Uncharacterized protein</fullName>
    </submittedName>
</protein>
<proteinExistence type="predicted"/>